<sequence>MDRKVRCAVLGLGRLGKIHAENIAGKIKGAQLVAVSDVMPGVAETFAREHEVKYWSTEPDAIIARDDIDAIIVVTPTSTHAELARKVARSGKALFLEKPISTDIQVARRTASVIEEAGITCQLGFMRRFDPAYAHARDRIAAGDIGTPLYFKGVTRDPFVAHEEYVATCGGIFTDLNIHDFDIARFLMGQEIVEVNAMGSVLASPIVAKYDDVDQALTYLRFADGAAGDVEGYRNAKYGYDIRAEVIGTEGTLVIAGLRNHNVTLLGPNQGSFDIIPFFMERFETAYLRELEHFIECLHRDAKPAVGIKDGLIAQEIAHAAKTSCQTEQKVRVNVHGLRNEHFSS</sequence>
<feature type="domain" description="Gfo/Idh/MocA-like oxidoreductase C-terminal" evidence="4">
    <location>
        <begin position="137"/>
        <end position="332"/>
    </location>
</feature>
<evidence type="ECO:0000313" key="5">
    <source>
        <dbReference type="EMBL" id="WNC15492.1"/>
    </source>
</evidence>
<feature type="domain" description="Gfo/Idh/MocA-like oxidoreductase N-terminal" evidence="3">
    <location>
        <begin position="5"/>
        <end position="125"/>
    </location>
</feature>
<dbReference type="RefSeq" id="WP_283858331.1">
    <property type="nucleotide sequence ID" value="NZ_CP134050.1"/>
</dbReference>
<dbReference type="Pfam" id="PF02894">
    <property type="entry name" value="GFO_IDH_MocA_C"/>
    <property type="match status" value="1"/>
</dbReference>
<dbReference type="EC" id="1.1.1.18" evidence="5"/>
<evidence type="ECO:0000256" key="1">
    <source>
        <dbReference type="ARBA" id="ARBA00010928"/>
    </source>
</evidence>
<evidence type="ECO:0000259" key="3">
    <source>
        <dbReference type="Pfam" id="PF01408"/>
    </source>
</evidence>
<dbReference type="NCBIfam" id="TIGR04380">
    <property type="entry name" value="myo_inos_iolG"/>
    <property type="match status" value="1"/>
</dbReference>
<accession>A0ABY9T991</accession>
<dbReference type="Gene3D" id="3.30.360.10">
    <property type="entry name" value="Dihydrodipicolinate Reductase, domain 2"/>
    <property type="match status" value="1"/>
</dbReference>
<dbReference type="GO" id="GO:0050112">
    <property type="term" value="F:inositol 2-dehydrogenase (NAD+) activity"/>
    <property type="evidence" value="ECO:0007669"/>
    <property type="project" value="UniProtKB-EC"/>
</dbReference>
<dbReference type="PANTHER" id="PTHR42840:SF3">
    <property type="entry name" value="BINDING ROSSMANN FOLD OXIDOREDUCTASE, PUTATIVE (AFU_ORTHOLOGUE AFUA_2G10240)-RELATED"/>
    <property type="match status" value="1"/>
</dbReference>
<organism evidence="5 6">
    <name type="scientific">Brevibacillus brevis</name>
    <name type="common">Bacillus brevis</name>
    <dbReference type="NCBI Taxonomy" id="1393"/>
    <lineage>
        <taxon>Bacteria</taxon>
        <taxon>Bacillati</taxon>
        <taxon>Bacillota</taxon>
        <taxon>Bacilli</taxon>
        <taxon>Bacillales</taxon>
        <taxon>Paenibacillaceae</taxon>
        <taxon>Brevibacillus</taxon>
    </lineage>
</organism>
<evidence type="ECO:0000256" key="2">
    <source>
        <dbReference type="ARBA" id="ARBA00023002"/>
    </source>
</evidence>
<dbReference type="InterPro" id="IPR036291">
    <property type="entry name" value="NAD(P)-bd_dom_sf"/>
</dbReference>
<dbReference type="SUPFAM" id="SSF55347">
    <property type="entry name" value="Glyceraldehyde-3-phosphate dehydrogenase-like, C-terminal domain"/>
    <property type="match status" value="1"/>
</dbReference>
<protein>
    <submittedName>
        <fullName evidence="5">Inositol 2-dehydrogenase</fullName>
        <ecNumber evidence="5">1.1.1.18</ecNumber>
    </submittedName>
</protein>
<dbReference type="Proteomes" id="UP001256827">
    <property type="component" value="Chromosome"/>
</dbReference>
<dbReference type="SUPFAM" id="SSF51735">
    <property type="entry name" value="NAD(P)-binding Rossmann-fold domains"/>
    <property type="match status" value="1"/>
</dbReference>
<dbReference type="PANTHER" id="PTHR42840">
    <property type="entry name" value="NAD(P)-BINDING ROSSMANN-FOLD SUPERFAMILY PROTEIN-RELATED"/>
    <property type="match status" value="1"/>
</dbReference>
<proteinExistence type="inferred from homology"/>
<reference evidence="5 6" key="1">
    <citation type="submission" date="2023-09" db="EMBL/GenBank/DDBJ databases">
        <title>Complete Genome and Methylome dissection of Bacillus brevis NEB573 original source of BbsI restriction endonuclease.</title>
        <authorList>
            <person name="Fomenkov A."/>
            <person name="Roberts R.D."/>
        </authorList>
    </citation>
    <scope>NUCLEOTIDE SEQUENCE [LARGE SCALE GENOMIC DNA]</scope>
    <source>
        <strain evidence="5 6">NEB573</strain>
    </source>
</reference>
<keyword evidence="2 5" id="KW-0560">Oxidoreductase</keyword>
<dbReference type="InterPro" id="IPR000683">
    <property type="entry name" value="Gfo/Idh/MocA-like_OxRdtase_N"/>
</dbReference>
<comment type="similarity">
    <text evidence="1">Belongs to the Gfo/Idh/MocA family.</text>
</comment>
<evidence type="ECO:0000259" key="4">
    <source>
        <dbReference type="Pfam" id="PF02894"/>
    </source>
</evidence>
<dbReference type="InterPro" id="IPR004104">
    <property type="entry name" value="Gfo/Idh/MocA-like_OxRdtase_C"/>
</dbReference>
<evidence type="ECO:0000313" key="6">
    <source>
        <dbReference type="Proteomes" id="UP001256827"/>
    </source>
</evidence>
<dbReference type="EMBL" id="CP134050">
    <property type="protein sequence ID" value="WNC15492.1"/>
    <property type="molecule type" value="Genomic_DNA"/>
</dbReference>
<keyword evidence="6" id="KW-1185">Reference proteome</keyword>
<dbReference type="Pfam" id="PF01408">
    <property type="entry name" value="GFO_IDH_MocA"/>
    <property type="match status" value="1"/>
</dbReference>
<name>A0ABY9T991_BREBE</name>
<dbReference type="Gene3D" id="3.40.50.720">
    <property type="entry name" value="NAD(P)-binding Rossmann-like Domain"/>
    <property type="match status" value="1"/>
</dbReference>
<gene>
    <name evidence="5" type="primary">iolG</name>
    <name evidence="5" type="ORF">RGB73_03875</name>
</gene>
<dbReference type="InterPro" id="IPR030827">
    <property type="entry name" value="Myo_inos_IolG"/>
</dbReference>